<evidence type="ECO:0000313" key="2">
    <source>
        <dbReference type="EMBL" id="KIO28371.1"/>
    </source>
</evidence>
<sequence length="444" mass="50664">MAADPQSLFDAFTVHYHQAPSVPQGPTSIQDLVNELRVTPDSEESETESDVDNQEDWQDNANTVTGSIRGDTAEPDGDMGQHSTSDEEDQIISDNGEEGEEEEAQVALEESEFMTMAVIDSFKARSGETIRVKDIISMDNVVDDSEWFARVVDIRSTTLNAADENYKIWFKCHWFYTPSHIQDVMKADRGLKKRLTFDMDACGPKELIETPDHIEFFVSTVCKALAPVVVIRDDDERAVDQVPLPTDKHFSRIVFHLRQYKGSRLNYIPYSFKCCICERSPSKKRAKHKNKTAMHFCPNDGCKRWLHRECLMGKPYVLLRPPTTSLEPQLAECVPEWDSDELLQYHSGYSPSSTPPNQLRQILLKVAGRQIIREKGEPLANVRPICFARALLKMEKERAPGEEIDWHEIERIGFVRAELKRPVNAKDPPALEQCFWCPFCRSAI</sequence>
<feature type="region of interest" description="Disordered" evidence="1">
    <location>
        <begin position="18"/>
        <end position="103"/>
    </location>
</feature>
<evidence type="ECO:0000256" key="1">
    <source>
        <dbReference type="SAM" id="MobiDB-lite"/>
    </source>
</evidence>
<organism evidence="2 3">
    <name type="scientific">Tulasnella calospora MUT 4182</name>
    <dbReference type="NCBI Taxonomy" id="1051891"/>
    <lineage>
        <taxon>Eukaryota</taxon>
        <taxon>Fungi</taxon>
        <taxon>Dikarya</taxon>
        <taxon>Basidiomycota</taxon>
        <taxon>Agaricomycotina</taxon>
        <taxon>Agaricomycetes</taxon>
        <taxon>Cantharellales</taxon>
        <taxon>Tulasnellaceae</taxon>
        <taxon>Tulasnella</taxon>
    </lineage>
</organism>
<keyword evidence="3" id="KW-1185">Reference proteome</keyword>
<proteinExistence type="predicted"/>
<dbReference type="OrthoDB" id="3263599at2759"/>
<reference evidence="2 3" key="1">
    <citation type="submission" date="2014-04" db="EMBL/GenBank/DDBJ databases">
        <authorList>
            <consortium name="DOE Joint Genome Institute"/>
            <person name="Kuo A."/>
            <person name="Girlanda M."/>
            <person name="Perotto S."/>
            <person name="Kohler A."/>
            <person name="Nagy L.G."/>
            <person name="Floudas D."/>
            <person name="Copeland A."/>
            <person name="Barry K.W."/>
            <person name="Cichocki N."/>
            <person name="Veneault-Fourrey C."/>
            <person name="LaButti K."/>
            <person name="Lindquist E.A."/>
            <person name="Lipzen A."/>
            <person name="Lundell T."/>
            <person name="Morin E."/>
            <person name="Murat C."/>
            <person name="Sun H."/>
            <person name="Tunlid A."/>
            <person name="Henrissat B."/>
            <person name="Grigoriev I.V."/>
            <person name="Hibbett D.S."/>
            <person name="Martin F."/>
            <person name="Nordberg H.P."/>
            <person name="Cantor M.N."/>
            <person name="Hua S.X."/>
        </authorList>
    </citation>
    <scope>NUCLEOTIDE SEQUENCE [LARGE SCALE GENOMIC DNA]</scope>
    <source>
        <strain evidence="2 3">MUT 4182</strain>
    </source>
</reference>
<protein>
    <recommendedName>
        <fullName evidence="4">BAH domain-containing protein</fullName>
    </recommendedName>
</protein>
<feature type="compositionally biased region" description="Acidic residues" evidence="1">
    <location>
        <begin position="41"/>
        <end position="58"/>
    </location>
</feature>
<dbReference type="AlphaFoldDB" id="A0A0C3QLD3"/>
<reference evidence="3" key="2">
    <citation type="submission" date="2015-01" db="EMBL/GenBank/DDBJ databases">
        <title>Evolutionary Origins and Diversification of the Mycorrhizal Mutualists.</title>
        <authorList>
            <consortium name="DOE Joint Genome Institute"/>
            <consortium name="Mycorrhizal Genomics Consortium"/>
            <person name="Kohler A."/>
            <person name="Kuo A."/>
            <person name="Nagy L.G."/>
            <person name="Floudas D."/>
            <person name="Copeland A."/>
            <person name="Barry K.W."/>
            <person name="Cichocki N."/>
            <person name="Veneault-Fourrey C."/>
            <person name="LaButti K."/>
            <person name="Lindquist E.A."/>
            <person name="Lipzen A."/>
            <person name="Lundell T."/>
            <person name="Morin E."/>
            <person name="Murat C."/>
            <person name="Riley R."/>
            <person name="Ohm R."/>
            <person name="Sun H."/>
            <person name="Tunlid A."/>
            <person name="Henrissat B."/>
            <person name="Grigoriev I.V."/>
            <person name="Hibbett D.S."/>
            <person name="Martin F."/>
        </authorList>
    </citation>
    <scope>NUCLEOTIDE SEQUENCE [LARGE SCALE GENOMIC DNA]</scope>
    <source>
        <strain evidence="3">MUT 4182</strain>
    </source>
</reference>
<gene>
    <name evidence="2" type="ORF">M407DRAFT_22425</name>
</gene>
<dbReference type="HOGENOM" id="CLU_617052_0_0_1"/>
<feature type="compositionally biased region" description="Acidic residues" evidence="1">
    <location>
        <begin position="86"/>
        <end position="103"/>
    </location>
</feature>
<evidence type="ECO:0000313" key="3">
    <source>
        <dbReference type="Proteomes" id="UP000054248"/>
    </source>
</evidence>
<evidence type="ECO:0008006" key="4">
    <source>
        <dbReference type="Google" id="ProtNLM"/>
    </source>
</evidence>
<dbReference type="Gene3D" id="2.30.30.490">
    <property type="match status" value="1"/>
</dbReference>
<dbReference type="Proteomes" id="UP000054248">
    <property type="component" value="Unassembled WGS sequence"/>
</dbReference>
<name>A0A0C3QLD3_9AGAM</name>
<dbReference type="EMBL" id="KN822995">
    <property type="protein sequence ID" value="KIO28371.1"/>
    <property type="molecule type" value="Genomic_DNA"/>
</dbReference>
<dbReference type="InterPro" id="IPR043151">
    <property type="entry name" value="BAH_sf"/>
</dbReference>
<accession>A0A0C3QLD3</accession>